<dbReference type="Proteomes" id="UP001153620">
    <property type="component" value="Chromosome 3"/>
</dbReference>
<feature type="region of interest" description="Disordered" evidence="4">
    <location>
        <begin position="784"/>
        <end position="836"/>
    </location>
</feature>
<feature type="compositionally biased region" description="Low complexity" evidence="4">
    <location>
        <begin position="427"/>
        <end position="442"/>
    </location>
</feature>
<dbReference type="InterPro" id="IPR019775">
    <property type="entry name" value="WD40_repeat_CS"/>
</dbReference>
<reference evidence="5" key="2">
    <citation type="submission" date="2022-10" db="EMBL/GenBank/DDBJ databases">
        <authorList>
            <consortium name="ENA_rothamsted_submissions"/>
            <consortium name="culmorum"/>
            <person name="King R."/>
        </authorList>
    </citation>
    <scope>NUCLEOTIDE SEQUENCE</scope>
</reference>
<feature type="repeat" description="WD" evidence="3">
    <location>
        <begin position="325"/>
        <end position="356"/>
    </location>
</feature>
<dbReference type="PANTHER" id="PTHR15574:SF43">
    <property type="entry name" value="DDB1- AND CUL4-ASSOCIATED FACTOR 5"/>
    <property type="match status" value="1"/>
</dbReference>
<evidence type="ECO:0000256" key="3">
    <source>
        <dbReference type="PROSITE-ProRule" id="PRU00221"/>
    </source>
</evidence>
<feature type="region of interest" description="Disordered" evidence="4">
    <location>
        <begin position="426"/>
        <end position="457"/>
    </location>
</feature>
<feature type="compositionally biased region" description="Polar residues" evidence="4">
    <location>
        <begin position="711"/>
        <end position="730"/>
    </location>
</feature>
<accession>A0A9N9S366</accession>
<feature type="compositionally biased region" description="Low complexity" evidence="4">
    <location>
        <begin position="756"/>
        <end position="773"/>
    </location>
</feature>
<dbReference type="GO" id="GO:0080008">
    <property type="term" value="C:Cul4-RING E3 ubiquitin ligase complex"/>
    <property type="evidence" value="ECO:0007669"/>
    <property type="project" value="TreeGrafter"/>
</dbReference>
<organism evidence="5 6">
    <name type="scientific">Chironomus riparius</name>
    <dbReference type="NCBI Taxonomy" id="315576"/>
    <lineage>
        <taxon>Eukaryota</taxon>
        <taxon>Metazoa</taxon>
        <taxon>Ecdysozoa</taxon>
        <taxon>Arthropoda</taxon>
        <taxon>Hexapoda</taxon>
        <taxon>Insecta</taxon>
        <taxon>Pterygota</taxon>
        <taxon>Neoptera</taxon>
        <taxon>Endopterygota</taxon>
        <taxon>Diptera</taxon>
        <taxon>Nematocera</taxon>
        <taxon>Chironomoidea</taxon>
        <taxon>Chironomidae</taxon>
        <taxon>Chironominae</taxon>
        <taxon>Chironomus</taxon>
    </lineage>
</organism>
<dbReference type="InterPro" id="IPR036322">
    <property type="entry name" value="WD40_repeat_dom_sf"/>
</dbReference>
<reference evidence="5" key="1">
    <citation type="submission" date="2022-01" db="EMBL/GenBank/DDBJ databases">
        <authorList>
            <person name="King R."/>
        </authorList>
    </citation>
    <scope>NUCLEOTIDE SEQUENCE</scope>
</reference>
<dbReference type="GO" id="GO:0045717">
    <property type="term" value="P:negative regulation of fatty acid biosynthetic process"/>
    <property type="evidence" value="ECO:0007669"/>
    <property type="project" value="TreeGrafter"/>
</dbReference>
<feature type="region of interest" description="Disordered" evidence="4">
    <location>
        <begin position="754"/>
        <end position="773"/>
    </location>
</feature>
<gene>
    <name evidence="5" type="ORF">CHIRRI_LOCUS12827</name>
</gene>
<evidence type="ECO:0000313" key="5">
    <source>
        <dbReference type="EMBL" id="CAG9810010.1"/>
    </source>
</evidence>
<dbReference type="AlphaFoldDB" id="A0A9N9S366"/>
<dbReference type="InterPro" id="IPR045151">
    <property type="entry name" value="DCAF8"/>
</dbReference>
<dbReference type="PROSITE" id="PS00678">
    <property type="entry name" value="WD_REPEATS_1"/>
    <property type="match status" value="1"/>
</dbReference>
<protein>
    <submittedName>
        <fullName evidence="5">Uncharacterized protein</fullName>
    </submittedName>
</protein>
<dbReference type="GO" id="GO:0005737">
    <property type="term" value="C:cytoplasm"/>
    <property type="evidence" value="ECO:0007669"/>
    <property type="project" value="TreeGrafter"/>
</dbReference>
<sequence>MASTNPLANNILRNVIQRENGLSSSCSFQSKLFADRLSISKNLFKRDLVSHYGCINAIEFSREGNWLISGGDDRRVLLWNLHKSMLNIEEPNAMLKQHLSNIFCLSFDSKNTRVYSGGNDDMAIIHDITSGDCIDVFYHTKPIYGLGVDPFNDNIFATAGEDGRVLLFDLRASNAEPKTIVKYRAPFHAVQFHPIDNNFMITANAKEGAALWDNRSQRMPIIRYGGEDASQSCMSVRFNANGTLLLALRRRLPPILYSTIDHEPICQFYNQDYYNSCTMKSCTFAGPFDEYVLSGSDDFNLYVWRVNDADLESRHQWVDKNQIVLYGHRSIVNQVRYNPQRCLLASSGVEKIIKLWTPFELDQWTGSLTETQIDNVREVFTHEEYISLVHSNGQNMTHDYSNQNTNEDPRMIAFFDYLVQQEIEGWSSESSNQSSDHTSENSSRPDSPTSDTERDTAVNIQTVKTVVNRNRDTLRRGEASHRHKYRNRIAFLIATKRKSLKRLALKRCARNINSRRLKNKYIPRQSKRASNLRSVNRKPYDKKTRRLSVQSKYKHVSREQTSDSEVPIKRRRNRSHTGNLSYRAFRRKAKTPLSSAASNTSTRVADKSDSSSDYDDNINLVNNINNSNDIRDTNPSIPIPSTSTGITANGKNFIFRFASAPNNTYDSDDDQSLPDTNQSINNHLLRINNNHNHSNNSAINSNSNNLEYNDGASTSTHRSFLNSSQKSHYNNHSHEIGRRKKYKTHESEHDFEDYVSTNNSNSLLSSTESSSNDSYHEYFNAKKRRLNSQTSNGEASTNNIFETPPIKKTTDSGIADETMTPNTSNSRENARNSMNDVITKFDDVKRNYRKNMITSDDSD</sequence>
<proteinExistence type="predicted"/>
<dbReference type="Gene3D" id="2.130.10.10">
    <property type="entry name" value="YVTN repeat-like/Quinoprotein amine dehydrogenase"/>
    <property type="match status" value="3"/>
</dbReference>
<evidence type="ECO:0000256" key="4">
    <source>
        <dbReference type="SAM" id="MobiDB-lite"/>
    </source>
</evidence>
<evidence type="ECO:0000313" key="6">
    <source>
        <dbReference type="Proteomes" id="UP001153620"/>
    </source>
</evidence>
<dbReference type="Pfam" id="PF00400">
    <property type="entry name" value="WD40"/>
    <property type="match status" value="4"/>
</dbReference>
<dbReference type="SUPFAM" id="SSF50978">
    <property type="entry name" value="WD40 repeat-like"/>
    <property type="match status" value="1"/>
</dbReference>
<feature type="compositionally biased region" description="Polar residues" evidence="4">
    <location>
        <begin position="592"/>
        <end position="603"/>
    </location>
</feature>
<feature type="compositionally biased region" description="Low complexity" evidence="4">
    <location>
        <begin position="692"/>
        <end position="706"/>
    </location>
</feature>
<dbReference type="PANTHER" id="PTHR15574">
    <property type="entry name" value="WD REPEAT DOMAIN-CONTAINING FAMILY"/>
    <property type="match status" value="1"/>
</dbReference>
<feature type="compositionally biased region" description="Polar residues" evidence="4">
    <location>
        <begin position="819"/>
        <end position="836"/>
    </location>
</feature>
<dbReference type="InterPro" id="IPR015943">
    <property type="entry name" value="WD40/YVTN_repeat-like_dom_sf"/>
</dbReference>
<evidence type="ECO:0000256" key="2">
    <source>
        <dbReference type="ARBA" id="ARBA00022737"/>
    </source>
</evidence>
<keyword evidence="1 3" id="KW-0853">WD repeat</keyword>
<dbReference type="EMBL" id="OU895879">
    <property type="protein sequence ID" value="CAG9810010.1"/>
    <property type="molecule type" value="Genomic_DNA"/>
</dbReference>
<name>A0A9N9S366_9DIPT</name>
<evidence type="ECO:0000256" key="1">
    <source>
        <dbReference type="ARBA" id="ARBA00022574"/>
    </source>
</evidence>
<dbReference type="SMART" id="SM00320">
    <property type="entry name" value="WD40"/>
    <property type="match status" value="6"/>
</dbReference>
<feature type="region of interest" description="Disordered" evidence="4">
    <location>
        <begin position="692"/>
        <end position="749"/>
    </location>
</feature>
<feature type="region of interest" description="Disordered" evidence="4">
    <location>
        <begin position="522"/>
        <end position="613"/>
    </location>
</feature>
<dbReference type="PROSITE" id="PS50294">
    <property type="entry name" value="WD_REPEATS_REGION"/>
    <property type="match status" value="2"/>
</dbReference>
<keyword evidence="2" id="KW-0677">Repeat</keyword>
<dbReference type="PROSITE" id="PS50082">
    <property type="entry name" value="WD_REPEATS_2"/>
    <property type="match status" value="2"/>
</dbReference>
<feature type="repeat" description="WD" evidence="3">
    <location>
        <begin position="48"/>
        <end position="81"/>
    </location>
</feature>
<keyword evidence="6" id="KW-1185">Reference proteome</keyword>
<dbReference type="InterPro" id="IPR001680">
    <property type="entry name" value="WD40_rpt"/>
</dbReference>
<dbReference type="OrthoDB" id="5573735at2759"/>
<feature type="compositionally biased region" description="Polar residues" evidence="4">
    <location>
        <begin position="787"/>
        <end position="801"/>
    </location>
</feature>